<protein>
    <submittedName>
        <fullName evidence="2">Uncharacterized protein</fullName>
    </submittedName>
</protein>
<feature type="region of interest" description="Disordered" evidence="1">
    <location>
        <begin position="74"/>
        <end position="125"/>
    </location>
</feature>
<evidence type="ECO:0000256" key="1">
    <source>
        <dbReference type="SAM" id="MobiDB-lite"/>
    </source>
</evidence>
<dbReference type="EMBL" id="MK609924">
    <property type="protein sequence ID" value="QDH44660.1"/>
    <property type="molecule type" value="Genomic_RNA"/>
</dbReference>
<accession>A0A513ZVE5</accession>
<reference evidence="2 3" key="1">
    <citation type="journal article" date="2019" name="Arch. Virol.">
        <title>Full genome sequence of a new polymycovirus infecting Fusarium redolens.</title>
        <authorList>
            <person name="Mahillon M."/>
            <person name="Decroes A."/>
            <person name="Lienard C."/>
            <person name="Bragard C."/>
            <person name="Legreve A."/>
        </authorList>
    </citation>
    <scope>NUCLEOTIDE SEQUENCE [LARGE SCALE GENOMIC DNA]</scope>
    <source>
        <strain evidence="2">FRPV.A63-1</strain>
    </source>
</reference>
<feature type="compositionally biased region" description="Basic residues" evidence="1">
    <location>
        <begin position="228"/>
        <end position="237"/>
    </location>
</feature>
<evidence type="ECO:0000313" key="3">
    <source>
        <dbReference type="Proteomes" id="UP000502036"/>
    </source>
</evidence>
<feature type="compositionally biased region" description="Basic and acidic residues" evidence="1">
    <location>
        <begin position="295"/>
        <end position="304"/>
    </location>
</feature>
<proteinExistence type="predicted"/>
<sequence length="330" mass="34949">MASTTSSVQEWAFSVVDERTRVIPERHVVLPHGERAILPTPAPGSSVTTAQHRTPSEIRADHAGLTEAVRRVSLQGESRRTTDVGLRGAAHSRVSRASVRPAATEEGASAVSSRRSENVGRTGESVTTLPVYRSAEELASSNIPQRGDANVLWRDQTVRGDLESPVHSGATGIPRVASTATNQQEGSYGPENVLDFQVPPTYVGVPGAAVGNTGGGGSEPTVVVERPRGRRSVRGTRRATDSVGVLTSALAALPEGSSFTISVAEEVAPDGTARSQASVSVTASSRASGSTSSRRVREVGDGHEHHHRRHKRDRRDSGVTFAEWVAGRRK</sequence>
<feature type="region of interest" description="Disordered" evidence="1">
    <location>
        <begin position="269"/>
        <end position="330"/>
    </location>
</feature>
<evidence type="ECO:0000313" key="2">
    <source>
        <dbReference type="EMBL" id="QDH44660.1"/>
    </source>
</evidence>
<dbReference type="GeneID" id="65246966"/>
<feature type="compositionally biased region" description="Low complexity" evidence="1">
    <location>
        <begin position="272"/>
        <end position="293"/>
    </location>
</feature>
<dbReference type="KEGG" id="vg:65246966"/>
<name>A0A513ZVE5_9VIRU</name>
<dbReference type="RefSeq" id="YP_010086038.1">
    <property type="nucleotide sequence ID" value="NC_055275.1"/>
</dbReference>
<organism evidence="2 3">
    <name type="scientific">Fusarium redolens polymycovirus 1</name>
    <dbReference type="NCBI Taxonomy" id="2546034"/>
    <lineage>
        <taxon>Viruses</taxon>
        <taxon>Riboviria</taxon>
        <taxon>Riboviria incertae sedis</taxon>
        <taxon>Polymycoviridae</taxon>
        <taxon>Polymycovirus</taxon>
        <taxon>Polymycovirus fusarii</taxon>
    </lineage>
</organism>
<dbReference type="Proteomes" id="UP000502036">
    <property type="component" value="Genome"/>
</dbReference>
<feature type="region of interest" description="Disordered" evidence="1">
    <location>
        <begin position="210"/>
        <end position="239"/>
    </location>
</feature>
<keyword evidence="3" id="KW-1185">Reference proteome</keyword>